<proteinExistence type="predicted"/>
<sequence length="108" mass="12076">MVGVFGLREIVAWLALATVHRWLGSRQPFNSDLRSSSCPGVGLGGVLWWRLLTRLVWVRCFRGGLGVEFIASLLGVDPVVATRQQEINGICSSWKEINDEHKNLKCIK</sequence>
<accession>A0A5A7R2X5</accession>
<dbReference type="Proteomes" id="UP000325081">
    <property type="component" value="Unassembled WGS sequence"/>
</dbReference>
<evidence type="ECO:0000313" key="1">
    <source>
        <dbReference type="EMBL" id="GER50754.1"/>
    </source>
</evidence>
<keyword evidence="1" id="KW-0689">Ribosomal protein</keyword>
<reference evidence="2" key="1">
    <citation type="journal article" date="2019" name="Curr. Biol.">
        <title>Genome Sequence of Striga asiatica Provides Insight into the Evolution of Plant Parasitism.</title>
        <authorList>
            <person name="Yoshida S."/>
            <person name="Kim S."/>
            <person name="Wafula E.K."/>
            <person name="Tanskanen J."/>
            <person name="Kim Y.M."/>
            <person name="Honaas L."/>
            <person name="Yang Z."/>
            <person name="Spallek T."/>
            <person name="Conn C.E."/>
            <person name="Ichihashi Y."/>
            <person name="Cheong K."/>
            <person name="Cui S."/>
            <person name="Der J.P."/>
            <person name="Gundlach H."/>
            <person name="Jiao Y."/>
            <person name="Hori C."/>
            <person name="Ishida J.K."/>
            <person name="Kasahara H."/>
            <person name="Kiba T."/>
            <person name="Kim M.S."/>
            <person name="Koo N."/>
            <person name="Laohavisit A."/>
            <person name="Lee Y.H."/>
            <person name="Lumba S."/>
            <person name="McCourt P."/>
            <person name="Mortimer J.C."/>
            <person name="Mutuku J.M."/>
            <person name="Nomura T."/>
            <person name="Sasaki-Sekimoto Y."/>
            <person name="Seto Y."/>
            <person name="Wang Y."/>
            <person name="Wakatake T."/>
            <person name="Sakakibara H."/>
            <person name="Demura T."/>
            <person name="Yamaguchi S."/>
            <person name="Yoneyama K."/>
            <person name="Manabe R.I."/>
            <person name="Nelson D.C."/>
            <person name="Schulman A.H."/>
            <person name="Timko M.P."/>
            <person name="dePamphilis C.W."/>
            <person name="Choi D."/>
            <person name="Shirasu K."/>
        </authorList>
    </citation>
    <scope>NUCLEOTIDE SEQUENCE [LARGE SCALE GENOMIC DNA]</scope>
    <source>
        <strain evidence="2">cv. UVA1</strain>
    </source>
</reference>
<evidence type="ECO:0000313" key="2">
    <source>
        <dbReference type="Proteomes" id="UP000325081"/>
    </source>
</evidence>
<comment type="caution">
    <text evidence="1">The sequence shown here is derived from an EMBL/GenBank/DDBJ whole genome shotgun (WGS) entry which is preliminary data.</text>
</comment>
<dbReference type="AlphaFoldDB" id="A0A5A7R2X5"/>
<protein>
    <submittedName>
        <fullName evidence="1">30S ribosomal protein S8</fullName>
    </submittedName>
</protein>
<dbReference type="EMBL" id="BKCP01009403">
    <property type="protein sequence ID" value="GER50754.1"/>
    <property type="molecule type" value="Genomic_DNA"/>
</dbReference>
<keyword evidence="2" id="KW-1185">Reference proteome</keyword>
<gene>
    <name evidence="1" type="ORF">STAS_28074</name>
</gene>
<keyword evidence="1" id="KW-0687">Ribonucleoprotein</keyword>
<name>A0A5A7R2X5_STRAF</name>
<dbReference type="GO" id="GO:0005840">
    <property type="term" value="C:ribosome"/>
    <property type="evidence" value="ECO:0007669"/>
    <property type="project" value="UniProtKB-KW"/>
</dbReference>
<organism evidence="1 2">
    <name type="scientific">Striga asiatica</name>
    <name type="common">Asiatic witchweed</name>
    <name type="synonym">Buchnera asiatica</name>
    <dbReference type="NCBI Taxonomy" id="4170"/>
    <lineage>
        <taxon>Eukaryota</taxon>
        <taxon>Viridiplantae</taxon>
        <taxon>Streptophyta</taxon>
        <taxon>Embryophyta</taxon>
        <taxon>Tracheophyta</taxon>
        <taxon>Spermatophyta</taxon>
        <taxon>Magnoliopsida</taxon>
        <taxon>eudicotyledons</taxon>
        <taxon>Gunneridae</taxon>
        <taxon>Pentapetalae</taxon>
        <taxon>asterids</taxon>
        <taxon>lamiids</taxon>
        <taxon>Lamiales</taxon>
        <taxon>Orobanchaceae</taxon>
        <taxon>Buchnereae</taxon>
        <taxon>Striga</taxon>
    </lineage>
</organism>